<evidence type="ECO:0000256" key="1">
    <source>
        <dbReference type="SAM" id="MobiDB-lite"/>
    </source>
</evidence>
<keyword evidence="3" id="KW-1185">Reference proteome</keyword>
<dbReference type="eggNOG" id="ENOG50310S0">
    <property type="taxonomic scope" value="Bacteria"/>
</dbReference>
<sequence>MGKYCDIVPHATGWVYVIDGVQSASYYHTYELAMEAAKAHVARDRSGRVEIFRRQALNGEMLPIPPMHGTPDQSAPRRSFPA</sequence>
<feature type="region of interest" description="Disordered" evidence="1">
    <location>
        <begin position="62"/>
        <end position="82"/>
    </location>
</feature>
<accession>A0A068SWQ2</accession>
<evidence type="ECO:0000313" key="2">
    <source>
        <dbReference type="EMBL" id="CDN49480.1"/>
    </source>
</evidence>
<dbReference type="OrthoDB" id="8391330at2"/>
<dbReference type="KEGG" id="ngg:RG540_CH33160"/>
<name>A0A068SWQ2_NEOGA</name>
<dbReference type="EMBL" id="HG938353">
    <property type="protein sequence ID" value="CDN49480.1"/>
    <property type="molecule type" value="Genomic_DNA"/>
</dbReference>
<reference evidence="3" key="1">
    <citation type="journal article" date="2014" name="BMC Genomics">
        <title>Genome sequencing of two Neorhizobium galegae strains reveals a noeT gene responsible for the unusual acetylation of the nodulation factors.</title>
        <authorList>
            <person name="Osterman J."/>
            <person name="Marsh J."/>
            <person name="Laine P.K."/>
            <person name="Zeng Z."/>
            <person name="Alatalo E."/>
            <person name="Sullivan J.T."/>
            <person name="Young J.P."/>
            <person name="Thomas-Oates J."/>
            <person name="Paulin L."/>
            <person name="Lindstrom K."/>
        </authorList>
    </citation>
    <scope>NUCLEOTIDE SEQUENCE [LARGE SCALE GENOMIC DNA]</scope>
    <source>
        <strain evidence="3">HAMBI 540</strain>
    </source>
</reference>
<gene>
    <name evidence="2" type="ORF">RG540_CH33160</name>
</gene>
<organism evidence="2 3">
    <name type="scientific">Neorhizobium galegae bv. orientalis str. HAMBI 540</name>
    <dbReference type="NCBI Taxonomy" id="1028800"/>
    <lineage>
        <taxon>Bacteria</taxon>
        <taxon>Pseudomonadati</taxon>
        <taxon>Pseudomonadota</taxon>
        <taxon>Alphaproteobacteria</taxon>
        <taxon>Hyphomicrobiales</taxon>
        <taxon>Rhizobiaceae</taxon>
        <taxon>Rhizobium/Agrobacterium group</taxon>
        <taxon>Neorhizobium</taxon>
    </lineage>
</organism>
<dbReference type="PATRIC" id="fig|1028800.3.peg.3367"/>
<evidence type="ECO:0008006" key="4">
    <source>
        <dbReference type="Google" id="ProtNLM"/>
    </source>
</evidence>
<dbReference type="AlphaFoldDB" id="A0A068SWQ2"/>
<evidence type="ECO:0000313" key="3">
    <source>
        <dbReference type="Proteomes" id="UP000028181"/>
    </source>
</evidence>
<dbReference type="HOGENOM" id="CLU_2554784_0_0_5"/>
<dbReference type="RefSeq" id="WP_046599995.1">
    <property type="nucleotide sequence ID" value="NZ_HG938353.1"/>
</dbReference>
<dbReference type="GeneID" id="24256108"/>
<dbReference type="Proteomes" id="UP000028181">
    <property type="component" value="Chromosome I"/>
</dbReference>
<protein>
    <recommendedName>
        <fullName evidence="4">DUF2188 domain-containing protein</fullName>
    </recommendedName>
</protein>
<proteinExistence type="predicted"/>